<feature type="compositionally biased region" description="Polar residues" evidence="1">
    <location>
        <begin position="46"/>
        <end position="61"/>
    </location>
</feature>
<feature type="region of interest" description="Disordered" evidence="1">
    <location>
        <begin position="336"/>
        <end position="431"/>
    </location>
</feature>
<feature type="compositionally biased region" description="Polar residues" evidence="1">
    <location>
        <begin position="757"/>
        <end position="777"/>
    </location>
</feature>
<evidence type="ECO:0000256" key="1">
    <source>
        <dbReference type="SAM" id="MobiDB-lite"/>
    </source>
</evidence>
<keyword evidence="3" id="KW-1185">Reference proteome</keyword>
<feature type="region of interest" description="Disordered" evidence="1">
    <location>
        <begin position="986"/>
        <end position="1014"/>
    </location>
</feature>
<feature type="compositionally biased region" description="Polar residues" evidence="1">
    <location>
        <begin position="643"/>
        <end position="658"/>
    </location>
</feature>
<feature type="compositionally biased region" description="Polar residues" evidence="1">
    <location>
        <begin position="1088"/>
        <end position="1097"/>
    </location>
</feature>
<feature type="compositionally biased region" description="Low complexity" evidence="1">
    <location>
        <begin position="802"/>
        <end position="812"/>
    </location>
</feature>
<gene>
    <name evidence="2" type="ORF">D9C73_027934</name>
</gene>
<feature type="compositionally biased region" description="Acidic residues" evidence="1">
    <location>
        <begin position="938"/>
        <end position="952"/>
    </location>
</feature>
<feature type="compositionally biased region" description="Basic and acidic residues" evidence="1">
    <location>
        <begin position="659"/>
        <end position="680"/>
    </location>
</feature>
<feature type="compositionally biased region" description="Basic and acidic residues" evidence="1">
    <location>
        <begin position="623"/>
        <end position="641"/>
    </location>
</feature>
<feature type="region of interest" description="Disordered" evidence="1">
    <location>
        <begin position="789"/>
        <end position="866"/>
    </location>
</feature>
<sequence length="1195" mass="129573">MTQAGKVLHLYVEVRSVAEEEGKVLGRRDDGTAHLMLQCPDVLPHSSLNHSPELSPASQHHTGVGGRSVPPSQSPSRHSVSFQLQNPDATGSPTQVHQHDVLHDSFSQLLQVLAPGATSPSQHGSLMRTRSSDMDPYQGRGFMSPSATPSERLTVPSTPTSHRRSYDVPRLGGEQGKTSVVTFGYIEKANVHSMGSHRTSMYQSELDGQLRPARLQKRLSDPVWYNGQPGQGDAYLRHPYPSQNQSPRGSPYMQRATLDVARDATYRALEEFGSPELRRRFVGYSQENRSPTLPRHYQSPRCRSWTGSPVLPRSTHALPSKAHLLELDRGVCRSPVNGLPRSPASDHLSAHTGNYSYSAAPTSTPRSHGLPQQRSWVGDESPRLASKFHPPLPVGRPTDIQHGIPTSIFPTSPHSRTGNPQHSVNSSYSANITNTSNNATDSIHCSADNILSSKTHHKTSRGSSRASSAVSPISDRRSVSPSANTELACRLAVEAAKLSTVFADRRTPSPTPSQAESQRSESPKPHATVHGQSSPEPLQTNNQNHRWKAIPQTRPGCISPLPSSSPVSPALPARLHHAATSQSPVLDPRQRRGTSPTKDMTTLHRYQLPQYTGSRKSPGMELRPYDHHLDRSPRDSPELSRRFLSSQNTEALPVSWTSRHQEWKEAGSTQHGDELCDKNYSRQSTSGVYTPREVGGDKGIKLSVQVHQMAVIGVSKGQREEVQDHSGATGTSSQSSSGVTGSLSPETSSHSSHDTAETGSGIQSDGSSVTTPSTRSQKIAQAKWEFLFGGQTEDSARSKDAPSTTPPTSSSPSPTPPSSLYLKPANQRRGRDSEGPKLSHHEVRQIEVELLTHSSRGSTSKTGIIRKTIKYSETDLDAVPLRCYRETDLDEVMRAEAEAAEEAEADSAFGSNRSVLGNSFSPADASPKPRTAGGKGDEEGEDEEEEEEEEEGVVSWASVRMLGDKQRQRATKDEDEVFSLLLKGPLEASNSHGGLKSPISIGSPRRPSDSNLDSFSRHFESIMESHRAKGTSYSSLDSVDLLTSGSTSVFTFDLPTLTPEIQSQICESAKQIIELSFAPLAHPDPSAPSETSRSETTLSASGAGLRGGAKDDSGPPVRSRSEKETWRRSILKDGFRKVNSAPSLHSSPRVKGSCTVESCCSPRVGVKTPAPGSMCQADSQQALTMNVHQMETKTL</sequence>
<feature type="compositionally biased region" description="Polar residues" evidence="1">
    <location>
        <begin position="145"/>
        <end position="160"/>
    </location>
</feature>
<feature type="compositionally biased region" description="Polar residues" evidence="1">
    <location>
        <begin position="852"/>
        <end position="862"/>
    </location>
</feature>
<feature type="compositionally biased region" description="Polar residues" evidence="1">
    <location>
        <begin position="408"/>
        <end position="424"/>
    </location>
</feature>
<feature type="region of interest" description="Disordered" evidence="1">
    <location>
        <begin position="44"/>
        <end position="97"/>
    </location>
</feature>
<feature type="region of interest" description="Disordered" evidence="1">
    <location>
        <begin position="227"/>
        <end position="251"/>
    </location>
</feature>
<dbReference type="AlphaFoldDB" id="A0A4U5TX63"/>
<feature type="region of interest" description="Disordered" evidence="1">
    <location>
        <begin position="502"/>
        <end position="542"/>
    </location>
</feature>
<reference evidence="2 3" key="1">
    <citation type="submission" date="2019-01" db="EMBL/GenBank/DDBJ databases">
        <title>Genome Assembly of Collichthys lucidus.</title>
        <authorList>
            <person name="Cai M."/>
            <person name="Xiao S."/>
        </authorList>
    </citation>
    <scope>NUCLEOTIDE SEQUENCE [LARGE SCALE GENOMIC DNA]</scope>
    <source>
        <strain evidence="2">JT15FE1705JMU</strain>
        <tissue evidence="2">Muscle</tissue>
    </source>
</reference>
<feature type="compositionally biased region" description="Polar residues" evidence="1">
    <location>
        <begin position="909"/>
        <end position="921"/>
    </location>
</feature>
<feature type="region of interest" description="Disordered" evidence="1">
    <location>
        <begin position="142"/>
        <end position="173"/>
    </location>
</feature>
<dbReference type="STRING" id="240159.A0A4U5TX63"/>
<proteinExistence type="predicted"/>
<feature type="compositionally biased region" description="Low complexity" evidence="1">
    <location>
        <begin position="726"/>
        <end position="750"/>
    </location>
</feature>
<accession>A0A4U5TX63</accession>
<feature type="compositionally biased region" description="Basic and acidic residues" evidence="1">
    <location>
        <begin position="829"/>
        <end position="847"/>
    </location>
</feature>
<protein>
    <submittedName>
        <fullName evidence="2">PH and SEC7 domain-containing protein 1</fullName>
    </submittedName>
</protein>
<feature type="region of interest" description="Disordered" evidence="1">
    <location>
        <begin position="896"/>
        <end position="973"/>
    </location>
</feature>
<feature type="compositionally biased region" description="Basic and acidic residues" evidence="1">
    <location>
        <begin position="962"/>
        <end position="972"/>
    </location>
</feature>
<feature type="region of interest" description="Disordered" evidence="1">
    <location>
        <begin position="454"/>
        <end position="483"/>
    </location>
</feature>
<feature type="region of interest" description="Disordered" evidence="1">
    <location>
        <begin position="716"/>
        <end position="777"/>
    </location>
</feature>
<dbReference type="PANTHER" id="PTHR10663">
    <property type="entry name" value="GUANYL-NUCLEOTIDE EXCHANGE FACTOR"/>
    <property type="match status" value="1"/>
</dbReference>
<feature type="region of interest" description="Disordered" evidence="1">
    <location>
        <begin position="576"/>
        <end position="696"/>
    </location>
</feature>
<feature type="compositionally biased region" description="Polar residues" evidence="1">
    <location>
        <begin position="70"/>
        <end position="96"/>
    </location>
</feature>
<feature type="compositionally biased region" description="Basic and acidic residues" evidence="1">
    <location>
        <begin position="1108"/>
        <end position="1128"/>
    </location>
</feature>
<feature type="region of interest" description="Disordered" evidence="1">
    <location>
        <begin position="1080"/>
        <end position="1128"/>
    </location>
</feature>
<evidence type="ECO:0000313" key="2">
    <source>
        <dbReference type="EMBL" id="TKS65411.1"/>
    </source>
</evidence>
<dbReference type="Proteomes" id="UP000298787">
    <property type="component" value="Unassembled WGS sequence"/>
</dbReference>
<dbReference type="PANTHER" id="PTHR10663:SF334">
    <property type="entry name" value="PH AND SEC7 DOMAIN-CONTAINING PROTEIN 1"/>
    <property type="match status" value="1"/>
</dbReference>
<feature type="compositionally biased region" description="Low complexity" evidence="1">
    <location>
        <begin position="559"/>
        <end position="571"/>
    </location>
</feature>
<feature type="compositionally biased region" description="Polar residues" evidence="1">
    <location>
        <begin position="351"/>
        <end position="375"/>
    </location>
</feature>
<feature type="compositionally biased region" description="Low complexity" evidence="1">
    <location>
        <begin position="461"/>
        <end position="473"/>
    </location>
</feature>
<name>A0A4U5TX63_COLLU</name>
<organism evidence="2 3">
    <name type="scientific">Collichthys lucidus</name>
    <name type="common">Big head croaker</name>
    <name type="synonym">Sciaena lucida</name>
    <dbReference type="NCBI Taxonomy" id="240159"/>
    <lineage>
        <taxon>Eukaryota</taxon>
        <taxon>Metazoa</taxon>
        <taxon>Chordata</taxon>
        <taxon>Craniata</taxon>
        <taxon>Vertebrata</taxon>
        <taxon>Euteleostomi</taxon>
        <taxon>Actinopterygii</taxon>
        <taxon>Neopterygii</taxon>
        <taxon>Teleostei</taxon>
        <taxon>Neoteleostei</taxon>
        <taxon>Acanthomorphata</taxon>
        <taxon>Eupercaria</taxon>
        <taxon>Sciaenidae</taxon>
        <taxon>Collichthys</taxon>
    </lineage>
</organism>
<evidence type="ECO:0000313" key="3">
    <source>
        <dbReference type="Proteomes" id="UP000298787"/>
    </source>
</evidence>
<feature type="region of interest" description="Disordered" evidence="1">
    <location>
        <begin position="552"/>
        <end position="571"/>
    </location>
</feature>
<dbReference type="EMBL" id="ML240742">
    <property type="protein sequence ID" value="TKS65411.1"/>
    <property type="molecule type" value="Genomic_DNA"/>
</dbReference>
<feature type="compositionally biased region" description="Polar residues" evidence="1">
    <location>
        <begin position="530"/>
        <end position="542"/>
    </location>
</feature>